<proteinExistence type="predicted"/>
<evidence type="ECO:0000256" key="2">
    <source>
        <dbReference type="SAM" id="Phobius"/>
    </source>
</evidence>
<keyword evidence="4" id="KW-1185">Reference proteome</keyword>
<organism evidence="3 4">
    <name type="scientific">Thermoflexibacter ruber</name>
    <dbReference type="NCBI Taxonomy" id="1003"/>
    <lineage>
        <taxon>Bacteria</taxon>
        <taxon>Pseudomonadati</taxon>
        <taxon>Bacteroidota</taxon>
        <taxon>Cytophagia</taxon>
        <taxon>Cytophagales</taxon>
        <taxon>Thermoflexibacteraceae</taxon>
        <taxon>Thermoflexibacter</taxon>
    </lineage>
</organism>
<reference evidence="3 4" key="1">
    <citation type="submission" date="2016-10" db="EMBL/GenBank/DDBJ databases">
        <authorList>
            <person name="de Groot N.N."/>
        </authorList>
    </citation>
    <scope>NUCLEOTIDE SEQUENCE [LARGE SCALE GENOMIC DNA]</scope>
    <source>
        <strain>GEY</strain>
        <strain evidence="4">DSM 9560</strain>
    </source>
</reference>
<name>A0A1I2FRP4_9BACT</name>
<dbReference type="AlphaFoldDB" id="A0A1I2FRP4"/>
<evidence type="ECO:0008006" key="5">
    <source>
        <dbReference type="Google" id="ProtNLM"/>
    </source>
</evidence>
<sequence length="208" mass="24010">MKVKFSIFTASLGSLAVMSLLFFFVACNRNVQKEVEPITQDKTLSLRSDVVTEKLLKSKDFMDFASLIMTLEDKKNKWLSTLSATERERLFNEASNYRQTKKLPNLSYSSKEEQKEFYQTLKKLLAKLKKEYSYSNNTLNKALYSTYNTPMLSNGRIEDNCTYDFISCLIFALDNYLSCDEGSDCPLIYGSDSMVCTLKLRYCQTGQW</sequence>
<dbReference type="STRING" id="1003.SAMN04488541_101521"/>
<dbReference type="EMBL" id="FONY01000015">
    <property type="protein sequence ID" value="SFF07975.1"/>
    <property type="molecule type" value="Genomic_DNA"/>
</dbReference>
<accession>A0A1I2FRP4</accession>
<keyword evidence="2" id="KW-1133">Transmembrane helix</keyword>
<evidence type="ECO:0000313" key="3">
    <source>
        <dbReference type="EMBL" id="SFF07975.1"/>
    </source>
</evidence>
<keyword evidence="2" id="KW-0472">Membrane</keyword>
<keyword evidence="2" id="KW-0812">Transmembrane</keyword>
<evidence type="ECO:0000256" key="1">
    <source>
        <dbReference type="SAM" id="Coils"/>
    </source>
</evidence>
<dbReference type="PROSITE" id="PS51257">
    <property type="entry name" value="PROKAR_LIPOPROTEIN"/>
    <property type="match status" value="1"/>
</dbReference>
<protein>
    <recommendedName>
        <fullName evidence="5">Lipoprotein</fullName>
    </recommendedName>
</protein>
<feature type="coiled-coil region" evidence="1">
    <location>
        <begin position="68"/>
        <end position="131"/>
    </location>
</feature>
<gene>
    <name evidence="3" type="ORF">SAMN04488541_101521</name>
</gene>
<evidence type="ECO:0000313" key="4">
    <source>
        <dbReference type="Proteomes" id="UP000199513"/>
    </source>
</evidence>
<feature type="transmembrane region" description="Helical" evidence="2">
    <location>
        <begin position="7"/>
        <end position="26"/>
    </location>
</feature>
<dbReference type="Proteomes" id="UP000199513">
    <property type="component" value="Unassembled WGS sequence"/>
</dbReference>
<keyword evidence="1" id="KW-0175">Coiled coil</keyword>
<dbReference type="RefSeq" id="WP_091544508.1">
    <property type="nucleotide sequence ID" value="NZ_FONY01000015.1"/>
</dbReference>